<dbReference type="PROSITE" id="PS51918">
    <property type="entry name" value="RADICAL_SAM"/>
    <property type="match status" value="1"/>
</dbReference>
<dbReference type="PIRSF" id="PIRSF006004">
    <property type="entry name" value="CHP00048"/>
    <property type="match status" value="1"/>
</dbReference>
<dbReference type="GO" id="GO:0002935">
    <property type="term" value="F:tRNA (adenine(37)-C2)-methyltransferase activity"/>
    <property type="evidence" value="ECO:0007669"/>
    <property type="project" value="UniProtKB-UniRule"/>
</dbReference>
<evidence type="ECO:0000256" key="7">
    <source>
        <dbReference type="ARBA" id="ARBA00022679"/>
    </source>
</evidence>
<dbReference type="AlphaFoldDB" id="A0A7W3U2X6"/>
<evidence type="ECO:0000256" key="11">
    <source>
        <dbReference type="ARBA" id="ARBA00023004"/>
    </source>
</evidence>
<dbReference type="InterPro" id="IPR058240">
    <property type="entry name" value="rSAM_sf"/>
</dbReference>
<keyword evidence="11 14" id="KW-0408">Iron</keyword>
<sequence>MDLEGQGAKAEPATAPSPAKTAAAVDGRRNIFDLDRTSLEDFFEQELGEKRFRAHQVMKWIHHRHVTDFAGMTDLGKALRAKLETQAVVRAPEVIFDKPSTDGTHKWLLGMDAKNAIETVYIPDKGRGTLCVSSQVGCALNCQFCSTATQGFNRNLSTAEVIGQVWVAARHLGNVPHQQRRLTNVVMMGMGEPLANFDNVVRAMSIMRDDLGYGLANKRVTLSTAGMVPMIDRLGEESDVSLAVSLHAANDELRTRLVPLNKKYPIAELMDACVRYALRKRGTSVTFEYTLMKGVNDQPEHARELVRLMRDFDRRVQMKDAAKVNLIPFNPFPGTAFERPDDVAIRAFQKLLNNAGMIAPVRRTRGDDIDAACGQLKGQVTDRTRRQAAFRQRLQADARGGTGDAAA</sequence>
<comment type="caution">
    <text evidence="14">Lacks conserved residue(s) required for the propagation of feature annotation.</text>
</comment>
<feature type="compositionally biased region" description="Low complexity" evidence="15">
    <location>
        <begin position="8"/>
        <end position="22"/>
    </location>
</feature>
<keyword evidence="4 14" id="KW-0963">Cytoplasm</keyword>
<keyword evidence="13 14" id="KW-1015">Disulfide bond</keyword>
<dbReference type="SFLD" id="SFLDF00275">
    <property type="entry name" value="adenosine_C2_methyltransferase"/>
    <property type="match status" value="1"/>
</dbReference>
<keyword evidence="5 14" id="KW-0698">rRNA processing</keyword>
<feature type="binding site" evidence="14">
    <location>
        <begin position="245"/>
        <end position="247"/>
    </location>
    <ligand>
        <name>S-adenosyl-L-methionine</name>
        <dbReference type="ChEBI" id="CHEBI:59789"/>
    </ligand>
</feature>
<dbReference type="InterPro" id="IPR027492">
    <property type="entry name" value="RNA_MTrfase_RlmN"/>
</dbReference>
<evidence type="ECO:0000313" key="18">
    <source>
        <dbReference type="Proteomes" id="UP000552587"/>
    </source>
</evidence>
<name>A0A7W3U2X6_9GAMM</name>
<dbReference type="InterPro" id="IPR004383">
    <property type="entry name" value="rRNA_lsu_MTrfase_RlmN/Cfr"/>
</dbReference>
<feature type="binding site" evidence="14">
    <location>
        <position position="142"/>
    </location>
    <ligand>
        <name>[4Fe-4S] cluster</name>
        <dbReference type="ChEBI" id="CHEBI:49883"/>
        <note>4Fe-4S-S-AdoMet</note>
    </ligand>
</feature>
<comment type="subcellular location">
    <subcellularLocation>
        <location evidence="1 14">Cytoplasm</location>
    </subcellularLocation>
</comment>
<gene>
    <name evidence="14 17" type="primary">rlmN</name>
    <name evidence="17" type="ORF">H4F99_04005</name>
</gene>
<feature type="active site" description="Proton acceptor" evidence="14">
    <location>
        <position position="118"/>
    </location>
</feature>
<dbReference type="Gene3D" id="1.10.150.530">
    <property type="match status" value="1"/>
</dbReference>
<evidence type="ECO:0000256" key="13">
    <source>
        <dbReference type="ARBA" id="ARBA00023157"/>
    </source>
</evidence>
<evidence type="ECO:0000256" key="10">
    <source>
        <dbReference type="ARBA" id="ARBA00022723"/>
    </source>
</evidence>
<evidence type="ECO:0000256" key="8">
    <source>
        <dbReference type="ARBA" id="ARBA00022691"/>
    </source>
</evidence>
<reference evidence="17 18" key="1">
    <citation type="submission" date="2020-07" db="EMBL/GenBank/DDBJ databases">
        <authorList>
            <person name="Xu S."/>
            <person name="Li A."/>
        </authorList>
    </citation>
    <scope>NUCLEOTIDE SEQUENCE [LARGE SCALE GENOMIC DNA]</scope>
    <source>
        <strain evidence="17 18">SG-8</strain>
    </source>
</reference>
<dbReference type="InterPro" id="IPR007197">
    <property type="entry name" value="rSAM"/>
</dbReference>
<dbReference type="GO" id="GO:0070040">
    <property type="term" value="F:rRNA (adenine(2503)-C2-)-methyltransferase activity"/>
    <property type="evidence" value="ECO:0007669"/>
    <property type="project" value="UniProtKB-UniRule"/>
</dbReference>
<dbReference type="GO" id="GO:0046872">
    <property type="term" value="F:metal ion binding"/>
    <property type="evidence" value="ECO:0007669"/>
    <property type="project" value="UniProtKB-KW"/>
</dbReference>
<evidence type="ECO:0000256" key="15">
    <source>
        <dbReference type="SAM" id="MobiDB-lite"/>
    </source>
</evidence>
<evidence type="ECO:0000256" key="5">
    <source>
        <dbReference type="ARBA" id="ARBA00022552"/>
    </source>
</evidence>
<dbReference type="Pfam" id="PF21016">
    <property type="entry name" value="RlmN_N"/>
    <property type="match status" value="1"/>
</dbReference>
<dbReference type="SFLD" id="SFLDG01062">
    <property type="entry name" value="methyltransferase_(Class_A)"/>
    <property type="match status" value="1"/>
</dbReference>
<feature type="binding site" evidence="14">
    <location>
        <position position="223"/>
    </location>
    <ligand>
        <name>S-adenosyl-L-methionine</name>
        <dbReference type="ChEBI" id="CHEBI:59789"/>
    </ligand>
</feature>
<dbReference type="GO" id="GO:0051539">
    <property type="term" value="F:4 iron, 4 sulfur cluster binding"/>
    <property type="evidence" value="ECO:0007669"/>
    <property type="project" value="UniProtKB-UniRule"/>
</dbReference>
<dbReference type="SFLD" id="SFLDS00029">
    <property type="entry name" value="Radical_SAM"/>
    <property type="match status" value="1"/>
</dbReference>
<comment type="cofactor">
    <cofactor evidence="14">
        <name>[4Fe-4S] cluster</name>
        <dbReference type="ChEBI" id="CHEBI:49883"/>
    </cofactor>
    <text evidence="14">Binds 1 [4Fe-4S] cluster. The cluster is coordinated with 3 cysteines and an exchangeable S-adenosyl-L-methionine.</text>
</comment>
<organism evidence="17 18">
    <name type="scientific">Marilutibacter penaei</name>
    <dbReference type="NCBI Taxonomy" id="2759900"/>
    <lineage>
        <taxon>Bacteria</taxon>
        <taxon>Pseudomonadati</taxon>
        <taxon>Pseudomonadota</taxon>
        <taxon>Gammaproteobacteria</taxon>
        <taxon>Lysobacterales</taxon>
        <taxon>Lysobacteraceae</taxon>
        <taxon>Marilutibacter</taxon>
    </lineage>
</organism>
<protein>
    <recommendedName>
        <fullName evidence="14">Dual-specificity RNA methyltransferase RlmN</fullName>
        <ecNumber evidence="14">2.1.1.192</ecNumber>
    </recommendedName>
    <alternativeName>
        <fullName evidence="14">23S rRNA (adenine(2503)-C(2))-methyltransferase</fullName>
    </alternativeName>
    <alternativeName>
        <fullName evidence="14">23S rRNA m2A2503 methyltransferase</fullName>
    </alternativeName>
    <alternativeName>
        <fullName evidence="14">Ribosomal RNA large subunit methyltransferase N</fullName>
    </alternativeName>
    <alternativeName>
        <fullName evidence="14">tRNA (adenine(37)-C(2))-methyltransferase</fullName>
    </alternativeName>
    <alternativeName>
        <fullName evidence="14">tRNA m2A37 methyltransferase</fullName>
    </alternativeName>
</protein>
<keyword evidence="12 14" id="KW-0411">Iron-sulfur</keyword>
<dbReference type="GO" id="GO:0005737">
    <property type="term" value="C:cytoplasm"/>
    <property type="evidence" value="ECO:0007669"/>
    <property type="project" value="UniProtKB-SubCell"/>
</dbReference>
<keyword evidence="7 14" id="KW-0808">Transferase</keyword>
<feature type="domain" description="Radical SAM core" evidence="16">
    <location>
        <begin position="124"/>
        <end position="368"/>
    </location>
</feature>
<comment type="similarity">
    <text evidence="2 14">Belongs to the radical SAM superfamily. RlmN family.</text>
</comment>
<dbReference type="HAMAP" id="MF_01849">
    <property type="entry name" value="RNA_methyltr_RlmN"/>
    <property type="match status" value="1"/>
</dbReference>
<dbReference type="Pfam" id="PF04055">
    <property type="entry name" value="Radical_SAM"/>
    <property type="match status" value="1"/>
</dbReference>
<feature type="active site" description="S-methylcysteine intermediate" evidence="14">
    <location>
        <position position="373"/>
    </location>
</feature>
<feature type="region of interest" description="Disordered" evidence="15">
    <location>
        <begin position="1"/>
        <end position="22"/>
    </location>
</feature>
<evidence type="ECO:0000256" key="9">
    <source>
        <dbReference type="ARBA" id="ARBA00022694"/>
    </source>
</evidence>
<evidence type="ECO:0000256" key="12">
    <source>
        <dbReference type="ARBA" id="ARBA00023014"/>
    </source>
</evidence>
<keyword evidence="10 14" id="KW-0479">Metal-binding</keyword>
<evidence type="ECO:0000256" key="1">
    <source>
        <dbReference type="ARBA" id="ARBA00004496"/>
    </source>
</evidence>
<evidence type="ECO:0000259" key="16">
    <source>
        <dbReference type="PROSITE" id="PS51918"/>
    </source>
</evidence>
<dbReference type="CDD" id="cd01335">
    <property type="entry name" value="Radical_SAM"/>
    <property type="match status" value="1"/>
</dbReference>
<proteinExistence type="inferred from homology"/>
<dbReference type="InterPro" id="IPR048641">
    <property type="entry name" value="RlmN_N"/>
</dbReference>
<evidence type="ECO:0000313" key="17">
    <source>
        <dbReference type="EMBL" id="MBB1087650.1"/>
    </source>
</evidence>
<comment type="function">
    <text evidence="14">Specifically methylates position 2 of adenine 2503 in 23S rRNA and position 2 of adenine 37 in tRNAs. m2A2503 modification seems to play a crucial role in the proofreading step occurring at the peptidyl transferase center and thus would serve to optimize ribosomal fidelity.</text>
</comment>
<evidence type="ECO:0000256" key="14">
    <source>
        <dbReference type="HAMAP-Rule" id="MF_01849"/>
    </source>
</evidence>
<dbReference type="InterPro" id="IPR013785">
    <property type="entry name" value="Aldolase_TIM"/>
</dbReference>
<dbReference type="SUPFAM" id="SSF102114">
    <property type="entry name" value="Radical SAM enzymes"/>
    <property type="match status" value="1"/>
</dbReference>
<comment type="miscellaneous">
    <text evidence="14">Reaction proceeds by a ping-pong mechanism involving intermediate methylation of a conserved cysteine residue.</text>
</comment>
<dbReference type="GO" id="GO:0019843">
    <property type="term" value="F:rRNA binding"/>
    <property type="evidence" value="ECO:0007669"/>
    <property type="project" value="UniProtKB-UniRule"/>
</dbReference>
<keyword evidence="9 14" id="KW-0819">tRNA processing</keyword>
<dbReference type="FunFam" id="1.10.150.530:FF:000003">
    <property type="entry name" value="Dual-specificity RNA methyltransferase RlmN"/>
    <property type="match status" value="1"/>
</dbReference>
<comment type="caution">
    <text evidence="17">The sequence shown here is derived from an EMBL/GenBank/DDBJ whole genome shotgun (WGS) entry which is preliminary data.</text>
</comment>
<keyword evidence="3 14" id="KW-0004">4Fe-4S</keyword>
<dbReference type="InterPro" id="IPR040072">
    <property type="entry name" value="Methyltransferase_A"/>
</dbReference>
<keyword evidence="8 14" id="KW-0949">S-adenosyl-L-methionine</keyword>
<dbReference type="GO" id="GO:0070475">
    <property type="term" value="P:rRNA base methylation"/>
    <property type="evidence" value="ECO:0007669"/>
    <property type="project" value="UniProtKB-UniRule"/>
</dbReference>
<evidence type="ECO:0000256" key="6">
    <source>
        <dbReference type="ARBA" id="ARBA00022603"/>
    </source>
</evidence>
<feature type="binding site" evidence="14">
    <location>
        <position position="330"/>
    </location>
    <ligand>
        <name>S-adenosyl-L-methionine</name>
        <dbReference type="ChEBI" id="CHEBI:59789"/>
    </ligand>
</feature>
<comment type="catalytic activity">
    <reaction evidence="14">
        <text>adenosine(37) in tRNA + 2 reduced [2Fe-2S]-[ferredoxin] + 2 S-adenosyl-L-methionine = 2-methyladenosine(37) in tRNA + 5'-deoxyadenosine + L-methionine + 2 oxidized [2Fe-2S]-[ferredoxin] + S-adenosyl-L-homocysteine</text>
        <dbReference type="Rhea" id="RHEA:43332"/>
        <dbReference type="Rhea" id="RHEA-COMP:10000"/>
        <dbReference type="Rhea" id="RHEA-COMP:10001"/>
        <dbReference type="Rhea" id="RHEA-COMP:10162"/>
        <dbReference type="Rhea" id="RHEA-COMP:10485"/>
        <dbReference type="ChEBI" id="CHEBI:17319"/>
        <dbReference type="ChEBI" id="CHEBI:33737"/>
        <dbReference type="ChEBI" id="CHEBI:33738"/>
        <dbReference type="ChEBI" id="CHEBI:57844"/>
        <dbReference type="ChEBI" id="CHEBI:57856"/>
        <dbReference type="ChEBI" id="CHEBI:59789"/>
        <dbReference type="ChEBI" id="CHEBI:74411"/>
        <dbReference type="ChEBI" id="CHEBI:74497"/>
        <dbReference type="EC" id="2.1.1.192"/>
    </reaction>
</comment>
<feature type="binding site" evidence="14">
    <location>
        <position position="138"/>
    </location>
    <ligand>
        <name>[4Fe-4S] cluster</name>
        <dbReference type="ChEBI" id="CHEBI:49883"/>
        <note>4Fe-4S-S-AdoMet</note>
    </ligand>
</feature>
<keyword evidence="18" id="KW-1185">Reference proteome</keyword>
<dbReference type="PANTHER" id="PTHR30544:SF5">
    <property type="entry name" value="RADICAL SAM CORE DOMAIN-CONTAINING PROTEIN"/>
    <property type="match status" value="1"/>
</dbReference>
<feature type="binding site" evidence="14">
    <location>
        <position position="145"/>
    </location>
    <ligand>
        <name>[4Fe-4S] cluster</name>
        <dbReference type="ChEBI" id="CHEBI:49883"/>
        <note>4Fe-4S-S-AdoMet</note>
    </ligand>
</feature>
<dbReference type="FunFam" id="3.20.20.70:FF:000008">
    <property type="entry name" value="Dual-specificity RNA methyltransferase RlmN"/>
    <property type="match status" value="1"/>
</dbReference>
<dbReference type="PANTHER" id="PTHR30544">
    <property type="entry name" value="23S RRNA METHYLTRANSFERASE"/>
    <property type="match status" value="1"/>
</dbReference>
<dbReference type="Proteomes" id="UP000552587">
    <property type="component" value="Unassembled WGS sequence"/>
</dbReference>
<feature type="binding site" evidence="14">
    <location>
        <begin position="191"/>
        <end position="192"/>
    </location>
    <ligand>
        <name>S-adenosyl-L-methionine</name>
        <dbReference type="ChEBI" id="CHEBI:59789"/>
    </ligand>
</feature>
<dbReference type="RefSeq" id="WP_182668490.1">
    <property type="nucleotide sequence ID" value="NZ_JACHTE010000002.1"/>
</dbReference>
<evidence type="ECO:0000256" key="3">
    <source>
        <dbReference type="ARBA" id="ARBA00022485"/>
    </source>
</evidence>
<dbReference type="Gene3D" id="3.20.20.70">
    <property type="entry name" value="Aldolase class I"/>
    <property type="match status" value="1"/>
</dbReference>
<dbReference type="EC" id="2.1.1.192" evidence="14"/>
<comment type="catalytic activity">
    <reaction evidence="14">
        <text>adenosine(2503) in 23S rRNA + 2 reduced [2Fe-2S]-[ferredoxin] + 2 S-adenosyl-L-methionine = 2-methyladenosine(2503) in 23S rRNA + 5'-deoxyadenosine + L-methionine + 2 oxidized [2Fe-2S]-[ferredoxin] + S-adenosyl-L-homocysteine</text>
        <dbReference type="Rhea" id="RHEA:42916"/>
        <dbReference type="Rhea" id="RHEA-COMP:10000"/>
        <dbReference type="Rhea" id="RHEA-COMP:10001"/>
        <dbReference type="Rhea" id="RHEA-COMP:10152"/>
        <dbReference type="Rhea" id="RHEA-COMP:10282"/>
        <dbReference type="ChEBI" id="CHEBI:17319"/>
        <dbReference type="ChEBI" id="CHEBI:33737"/>
        <dbReference type="ChEBI" id="CHEBI:33738"/>
        <dbReference type="ChEBI" id="CHEBI:57844"/>
        <dbReference type="ChEBI" id="CHEBI:57856"/>
        <dbReference type="ChEBI" id="CHEBI:59789"/>
        <dbReference type="ChEBI" id="CHEBI:74411"/>
        <dbReference type="ChEBI" id="CHEBI:74497"/>
        <dbReference type="EC" id="2.1.1.192"/>
    </reaction>
</comment>
<dbReference type="GO" id="GO:0000049">
    <property type="term" value="F:tRNA binding"/>
    <property type="evidence" value="ECO:0007669"/>
    <property type="project" value="UniProtKB-UniRule"/>
</dbReference>
<accession>A0A7W3U2X6</accession>
<dbReference type="NCBIfam" id="TIGR00048">
    <property type="entry name" value="rRNA_mod_RlmN"/>
    <property type="match status" value="1"/>
</dbReference>
<dbReference type="GO" id="GO:0030488">
    <property type="term" value="P:tRNA methylation"/>
    <property type="evidence" value="ECO:0007669"/>
    <property type="project" value="UniProtKB-UniRule"/>
</dbReference>
<evidence type="ECO:0000256" key="2">
    <source>
        <dbReference type="ARBA" id="ARBA00007544"/>
    </source>
</evidence>
<dbReference type="EMBL" id="JACHTE010000002">
    <property type="protein sequence ID" value="MBB1087650.1"/>
    <property type="molecule type" value="Genomic_DNA"/>
</dbReference>
<keyword evidence="6 14" id="KW-0489">Methyltransferase</keyword>
<evidence type="ECO:0000256" key="4">
    <source>
        <dbReference type="ARBA" id="ARBA00022490"/>
    </source>
</evidence>